<evidence type="ECO:0000256" key="5">
    <source>
        <dbReference type="ARBA" id="ARBA00022737"/>
    </source>
</evidence>
<feature type="domain" description="Cadherin" evidence="11">
    <location>
        <begin position="121"/>
        <end position="230"/>
    </location>
</feature>
<dbReference type="Pfam" id="PF00028">
    <property type="entry name" value="Cadherin"/>
    <property type="match status" value="2"/>
</dbReference>
<dbReference type="AlphaFoldDB" id="A0A671U9R9"/>
<dbReference type="Proteomes" id="UP000472265">
    <property type="component" value="Chromosome 18"/>
</dbReference>
<dbReference type="GO" id="GO:0009653">
    <property type="term" value="P:anatomical structure morphogenesis"/>
    <property type="evidence" value="ECO:0007669"/>
    <property type="project" value="UniProtKB-ARBA"/>
</dbReference>
<evidence type="ECO:0000256" key="9">
    <source>
        <dbReference type="ARBA" id="ARBA00023180"/>
    </source>
</evidence>
<evidence type="ECO:0000256" key="6">
    <source>
        <dbReference type="ARBA" id="ARBA00022837"/>
    </source>
</evidence>
<evidence type="ECO:0000256" key="2">
    <source>
        <dbReference type="ARBA" id="ARBA00022475"/>
    </source>
</evidence>
<evidence type="ECO:0000313" key="12">
    <source>
        <dbReference type="Ensembl" id="ENSSAUP00010009564.1"/>
    </source>
</evidence>
<comment type="subcellular location">
    <subcellularLocation>
        <location evidence="1">Cell membrane</location>
        <topology evidence="1">Single-pass type I membrane protein</topology>
    </subcellularLocation>
</comment>
<dbReference type="PROSITE" id="PS00232">
    <property type="entry name" value="CADHERIN_1"/>
    <property type="match status" value="2"/>
</dbReference>
<dbReference type="GO" id="GO:0005886">
    <property type="term" value="C:plasma membrane"/>
    <property type="evidence" value="ECO:0007669"/>
    <property type="project" value="UniProtKB-SubCell"/>
</dbReference>
<reference evidence="12" key="2">
    <citation type="submission" date="2025-08" db="UniProtKB">
        <authorList>
            <consortium name="Ensembl"/>
        </authorList>
    </citation>
    <scope>IDENTIFICATION</scope>
</reference>
<feature type="domain" description="Cadherin" evidence="11">
    <location>
        <begin position="33"/>
        <end position="120"/>
    </location>
</feature>
<organism evidence="12 13">
    <name type="scientific">Sparus aurata</name>
    <name type="common">Gilthead sea bream</name>
    <dbReference type="NCBI Taxonomy" id="8175"/>
    <lineage>
        <taxon>Eukaryota</taxon>
        <taxon>Metazoa</taxon>
        <taxon>Chordata</taxon>
        <taxon>Craniata</taxon>
        <taxon>Vertebrata</taxon>
        <taxon>Euteleostomi</taxon>
        <taxon>Actinopterygii</taxon>
        <taxon>Neopterygii</taxon>
        <taxon>Teleostei</taxon>
        <taxon>Neoteleostei</taxon>
        <taxon>Acanthomorphata</taxon>
        <taxon>Eupercaria</taxon>
        <taxon>Spariformes</taxon>
        <taxon>Sparidae</taxon>
        <taxon>Sparus</taxon>
    </lineage>
</organism>
<evidence type="ECO:0000256" key="10">
    <source>
        <dbReference type="PROSITE-ProRule" id="PRU00043"/>
    </source>
</evidence>
<reference evidence="12" key="1">
    <citation type="submission" date="2021-04" db="EMBL/GenBank/DDBJ databases">
        <authorList>
            <consortium name="Wellcome Sanger Institute Data Sharing"/>
        </authorList>
    </citation>
    <scope>NUCLEOTIDE SEQUENCE [LARGE SCALE GENOMIC DNA]</scope>
</reference>
<dbReference type="GeneTree" id="ENSGT00940000165118"/>
<reference evidence="12" key="3">
    <citation type="submission" date="2025-09" db="UniProtKB">
        <authorList>
            <consortium name="Ensembl"/>
        </authorList>
    </citation>
    <scope>IDENTIFICATION</scope>
</reference>
<keyword evidence="7" id="KW-1133">Transmembrane helix</keyword>
<proteinExistence type="predicted"/>
<dbReference type="CDD" id="cd11304">
    <property type="entry name" value="Cadherin_repeat"/>
    <property type="match status" value="2"/>
</dbReference>
<dbReference type="PRINTS" id="PR00205">
    <property type="entry name" value="CADHERIN"/>
</dbReference>
<dbReference type="FunFam" id="2.60.40.60:FF:000003">
    <property type="entry name" value="Protocadherin alpha 2"/>
    <property type="match status" value="1"/>
</dbReference>
<keyword evidence="2" id="KW-1003">Cell membrane</keyword>
<dbReference type="SUPFAM" id="SSF49313">
    <property type="entry name" value="Cadherin-like"/>
    <property type="match status" value="2"/>
</dbReference>
<dbReference type="OMA" id="HCTINDD"/>
<dbReference type="InterPro" id="IPR015919">
    <property type="entry name" value="Cadherin-like_sf"/>
</dbReference>
<keyword evidence="13" id="KW-1185">Reference proteome</keyword>
<evidence type="ECO:0000256" key="1">
    <source>
        <dbReference type="ARBA" id="ARBA00004251"/>
    </source>
</evidence>
<dbReference type="InParanoid" id="A0A671U9R9"/>
<dbReference type="SMART" id="SM00112">
    <property type="entry name" value="CA"/>
    <property type="match status" value="2"/>
</dbReference>
<keyword evidence="4" id="KW-0732">Signal</keyword>
<evidence type="ECO:0000256" key="3">
    <source>
        <dbReference type="ARBA" id="ARBA00022692"/>
    </source>
</evidence>
<sequence length="237" mass="25984">MEGATLLVCRHGCFGYFMERSFCTDQIFDIRGVALISVSDLDSGINGKVICTINGDVPFTLSPSLQENMYAVVTRSQLDRERVSNYDVTIVAKDTGEPSFSTEKTIRVVVSDVNDNSPQFSSSPYTFYITENNSPGASVVSVKASDRDESDNALISYHILREASGNNKLTSFLNINSETGDILALKSFDFEVLKKFQFQVVATDSGIPSLSSNVTVNVFILDQNDNAPVILYPKDPS</sequence>
<evidence type="ECO:0000313" key="13">
    <source>
        <dbReference type="Proteomes" id="UP000472265"/>
    </source>
</evidence>
<evidence type="ECO:0000256" key="4">
    <source>
        <dbReference type="ARBA" id="ARBA00022729"/>
    </source>
</evidence>
<dbReference type="InterPro" id="IPR002126">
    <property type="entry name" value="Cadherin-like_dom"/>
</dbReference>
<dbReference type="PANTHER" id="PTHR24028:SF290">
    <property type="entry name" value="PROTOCADHERIN 2 ALPHA A 15-RELATED"/>
    <property type="match status" value="1"/>
</dbReference>
<keyword evidence="8" id="KW-0472">Membrane</keyword>
<dbReference type="Ensembl" id="ENSSAUT00010010197.1">
    <property type="protein sequence ID" value="ENSSAUP00010009564.1"/>
    <property type="gene ID" value="ENSSAUG00010004707.1"/>
</dbReference>
<keyword evidence="6 10" id="KW-0106">Calcium</keyword>
<dbReference type="PANTHER" id="PTHR24028">
    <property type="entry name" value="CADHERIN-87A"/>
    <property type="match status" value="1"/>
</dbReference>
<evidence type="ECO:0000259" key="11">
    <source>
        <dbReference type="PROSITE" id="PS50268"/>
    </source>
</evidence>
<keyword evidence="5" id="KW-0677">Repeat</keyword>
<keyword evidence="3" id="KW-0812">Transmembrane</keyword>
<dbReference type="GO" id="GO:0005509">
    <property type="term" value="F:calcium ion binding"/>
    <property type="evidence" value="ECO:0007669"/>
    <property type="project" value="UniProtKB-UniRule"/>
</dbReference>
<dbReference type="InterPro" id="IPR050174">
    <property type="entry name" value="Protocadherin/Cadherin-CA"/>
</dbReference>
<dbReference type="Gene3D" id="2.60.40.60">
    <property type="entry name" value="Cadherins"/>
    <property type="match status" value="2"/>
</dbReference>
<dbReference type="GO" id="GO:0007156">
    <property type="term" value="P:homophilic cell adhesion via plasma membrane adhesion molecules"/>
    <property type="evidence" value="ECO:0007669"/>
    <property type="project" value="InterPro"/>
</dbReference>
<protein>
    <recommendedName>
        <fullName evidence="11">Cadherin domain-containing protein</fullName>
    </recommendedName>
</protein>
<dbReference type="FunFam" id="2.60.40.60:FF:000001">
    <property type="entry name" value="Protocadherin alpha 2"/>
    <property type="match status" value="1"/>
</dbReference>
<dbReference type="InterPro" id="IPR020894">
    <property type="entry name" value="Cadherin_CS"/>
</dbReference>
<evidence type="ECO:0000256" key="8">
    <source>
        <dbReference type="ARBA" id="ARBA00023136"/>
    </source>
</evidence>
<keyword evidence="9" id="KW-0325">Glycoprotein</keyword>
<name>A0A671U9R9_SPAAU</name>
<evidence type="ECO:0000256" key="7">
    <source>
        <dbReference type="ARBA" id="ARBA00022989"/>
    </source>
</evidence>
<accession>A0A671U9R9</accession>
<dbReference type="PROSITE" id="PS50268">
    <property type="entry name" value="CADHERIN_2"/>
    <property type="match status" value="2"/>
</dbReference>